<organism evidence="8 9">
    <name type="scientific">candidate division WWE3 bacterium RIFCSPLOWO2_01_FULL_39_13</name>
    <dbReference type="NCBI Taxonomy" id="1802624"/>
    <lineage>
        <taxon>Bacteria</taxon>
        <taxon>Katanobacteria</taxon>
    </lineage>
</organism>
<dbReference type="Gene3D" id="3.30.950.10">
    <property type="entry name" value="Methyltransferase, Cobalt-precorrin-4 Transmethylase, Domain 2"/>
    <property type="match status" value="1"/>
</dbReference>
<evidence type="ECO:0000259" key="7">
    <source>
        <dbReference type="Pfam" id="PF00590"/>
    </source>
</evidence>
<name>A0A1F4V552_UNCKA</name>
<dbReference type="Pfam" id="PF00590">
    <property type="entry name" value="TP_methylase"/>
    <property type="match status" value="2"/>
</dbReference>
<comment type="function">
    <text evidence="6">Catalyzes the 2'-O-methylation of the ribose of cytidine 1402 (C1402) in 16S rRNA.</text>
</comment>
<keyword evidence="2 6" id="KW-0698">rRNA processing</keyword>
<sequence length="267" mass="30046">MSTLYVVPTPIGNLKDITLRAKEVLCKVDTILCEDTRVMRKLLSLLRIDTSGKRLIPYFDHNEREKYKDVVNLLLNGVDIALVSDAGMPVLNDPGFLLIREIRRMQMRTELVKSSKISKGSDSVSAKRSAEDVKMPDSSSIKIEVLPGPDSITTALVASGFPADRFTFLGYLPRKPSDRQKLFKSALRSNQHIKATFIAFETKHRLLSSLQSMEKYLGKNLKIALCRELTKMHESIEIGTLREIIDIVEKGKSDLRGEIVIVFNVNV</sequence>
<dbReference type="SUPFAM" id="SSF53790">
    <property type="entry name" value="Tetrapyrrole methylase"/>
    <property type="match status" value="2"/>
</dbReference>
<dbReference type="InterPro" id="IPR014777">
    <property type="entry name" value="4pyrrole_Mease_sub1"/>
</dbReference>
<comment type="subcellular location">
    <subcellularLocation>
        <location evidence="6">Cytoplasm</location>
    </subcellularLocation>
</comment>
<dbReference type="PANTHER" id="PTHR46111:SF1">
    <property type="entry name" value="RIBOSOMAL RNA SMALL SUBUNIT METHYLTRANSFERASE I"/>
    <property type="match status" value="1"/>
</dbReference>
<keyword evidence="5 6" id="KW-0949">S-adenosyl-L-methionine</keyword>
<dbReference type="FunFam" id="3.40.1010.10:FF:000007">
    <property type="entry name" value="Ribosomal RNA small subunit methyltransferase I"/>
    <property type="match status" value="1"/>
</dbReference>
<dbReference type="AlphaFoldDB" id="A0A1F4V552"/>
<evidence type="ECO:0000256" key="4">
    <source>
        <dbReference type="ARBA" id="ARBA00022679"/>
    </source>
</evidence>
<comment type="catalytic activity">
    <reaction evidence="6">
        <text>cytidine(1402) in 16S rRNA + S-adenosyl-L-methionine = 2'-O-methylcytidine(1402) in 16S rRNA + S-adenosyl-L-homocysteine + H(+)</text>
        <dbReference type="Rhea" id="RHEA:42924"/>
        <dbReference type="Rhea" id="RHEA-COMP:10285"/>
        <dbReference type="Rhea" id="RHEA-COMP:10286"/>
        <dbReference type="ChEBI" id="CHEBI:15378"/>
        <dbReference type="ChEBI" id="CHEBI:57856"/>
        <dbReference type="ChEBI" id="CHEBI:59789"/>
        <dbReference type="ChEBI" id="CHEBI:74495"/>
        <dbReference type="ChEBI" id="CHEBI:82748"/>
        <dbReference type="EC" id="2.1.1.198"/>
    </reaction>
</comment>
<dbReference type="InterPro" id="IPR018063">
    <property type="entry name" value="SAM_MeTrfase_RsmI_CS"/>
</dbReference>
<dbReference type="EMBL" id="MEVH01000003">
    <property type="protein sequence ID" value="OGC52322.1"/>
    <property type="molecule type" value="Genomic_DNA"/>
</dbReference>
<dbReference type="EC" id="2.1.1.198" evidence="6"/>
<reference evidence="8 9" key="1">
    <citation type="journal article" date="2016" name="Nat. Commun.">
        <title>Thousands of microbial genomes shed light on interconnected biogeochemical processes in an aquifer system.</title>
        <authorList>
            <person name="Anantharaman K."/>
            <person name="Brown C.T."/>
            <person name="Hug L.A."/>
            <person name="Sharon I."/>
            <person name="Castelle C.J."/>
            <person name="Probst A.J."/>
            <person name="Thomas B.C."/>
            <person name="Singh A."/>
            <person name="Wilkins M.J."/>
            <person name="Karaoz U."/>
            <person name="Brodie E.L."/>
            <person name="Williams K.H."/>
            <person name="Hubbard S.S."/>
            <person name="Banfield J.F."/>
        </authorList>
    </citation>
    <scope>NUCLEOTIDE SEQUENCE [LARGE SCALE GENOMIC DNA]</scope>
</reference>
<evidence type="ECO:0000256" key="3">
    <source>
        <dbReference type="ARBA" id="ARBA00022603"/>
    </source>
</evidence>
<dbReference type="InterPro" id="IPR008189">
    <property type="entry name" value="rRNA_ssu_MeTfrase_I"/>
</dbReference>
<dbReference type="Gene3D" id="3.40.1010.10">
    <property type="entry name" value="Cobalt-precorrin-4 Transmethylase, Domain 1"/>
    <property type="match status" value="1"/>
</dbReference>
<dbReference type="CDD" id="cd11648">
    <property type="entry name" value="RsmI"/>
    <property type="match status" value="1"/>
</dbReference>
<dbReference type="PROSITE" id="PS01296">
    <property type="entry name" value="RSMI"/>
    <property type="match status" value="1"/>
</dbReference>
<dbReference type="InterPro" id="IPR035996">
    <property type="entry name" value="4pyrrol_Methylase_sf"/>
</dbReference>
<evidence type="ECO:0000256" key="5">
    <source>
        <dbReference type="ARBA" id="ARBA00022691"/>
    </source>
</evidence>
<comment type="caution">
    <text evidence="8">The sequence shown here is derived from an EMBL/GenBank/DDBJ whole genome shotgun (WGS) entry which is preliminary data.</text>
</comment>
<dbReference type="InterPro" id="IPR014776">
    <property type="entry name" value="4pyrrole_Mease_sub2"/>
</dbReference>
<feature type="domain" description="Tetrapyrrole methylase" evidence="7">
    <location>
        <begin position="3"/>
        <end position="111"/>
    </location>
</feature>
<dbReference type="PANTHER" id="PTHR46111">
    <property type="entry name" value="RIBOSOMAL RNA SMALL SUBUNIT METHYLTRANSFERASE I"/>
    <property type="match status" value="1"/>
</dbReference>
<dbReference type="GO" id="GO:0005737">
    <property type="term" value="C:cytoplasm"/>
    <property type="evidence" value="ECO:0007669"/>
    <property type="project" value="UniProtKB-SubCell"/>
</dbReference>
<proteinExistence type="inferred from homology"/>
<keyword evidence="4 6" id="KW-0808">Transferase</keyword>
<keyword evidence="1 6" id="KW-0963">Cytoplasm</keyword>
<evidence type="ECO:0000256" key="2">
    <source>
        <dbReference type="ARBA" id="ARBA00022552"/>
    </source>
</evidence>
<comment type="similarity">
    <text evidence="6">Belongs to the methyltransferase superfamily. RsmI family.</text>
</comment>
<evidence type="ECO:0000313" key="9">
    <source>
        <dbReference type="Proteomes" id="UP000178771"/>
    </source>
</evidence>
<feature type="domain" description="Tetrapyrrole methylase" evidence="7">
    <location>
        <begin position="140"/>
        <end position="244"/>
    </location>
</feature>
<dbReference type="HAMAP" id="MF_01877">
    <property type="entry name" value="16SrRNA_methyltr_I"/>
    <property type="match status" value="1"/>
</dbReference>
<dbReference type="PIRSF" id="PIRSF005917">
    <property type="entry name" value="MTase_YraL"/>
    <property type="match status" value="1"/>
</dbReference>
<evidence type="ECO:0000313" key="8">
    <source>
        <dbReference type="EMBL" id="OGC52322.1"/>
    </source>
</evidence>
<dbReference type="STRING" id="1802624.A2982_01945"/>
<accession>A0A1F4V552</accession>
<protein>
    <recommendedName>
        <fullName evidence="6">Ribosomal RNA small subunit methyltransferase I</fullName>
        <ecNumber evidence="6">2.1.1.198</ecNumber>
    </recommendedName>
    <alternativeName>
        <fullName evidence="6">16S rRNA 2'-O-ribose C1402 methyltransferase</fullName>
    </alternativeName>
    <alternativeName>
        <fullName evidence="6">rRNA (cytidine-2'-O-)-methyltransferase RsmI</fullName>
    </alternativeName>
</protein>
<keyword evidence="3 6" id="KW-0489">Methyltransferase</keyword>
<evidence type="ECO:0000256" key="6">
    <source>
        <dbReference type="HAMAP-Rule" id="MF_01877"/>
    </source>
</evidence>
<dbReference type="Proteomes" id="UP000178771">
    <property type="component" value="Unassembled WGS sequence"/>
</dbReference>
<dbReference type="GO" id="GO:0070677">
    <property type="term" value="F:rRNA (cytosine-2'-O-)-methyltransferase activity"/>
    <property type="evidence" value="ECO:0007669"/>
    <property type="project" value="UniProtKB-UniRule"/>
</dbReference>
<evidence type="ECO:0000256" key="1">
    <source>
        <dbReference type="ARBA" id="ARBA00022490"/>
    </source>
</evidence>
<gene>
    <name evidence="6" type="primary">rsmI</name>
    <name evidence="8" type="ORF">A2982_01945</name>
</gene>
<dbReference type="InterPro" id="IPR000878">
    <property type="entry name" value="4pyrrol_Mease"/>
</dbReference>